<dbReference type="HOGENOM" id="CLU_817044_0_0_1"/>
<sequence length="340" mass="38892">MQERIFKGRLVKYFQGNFINLKSLDISGAILTEENVFNIFSSTNKLENLILDHCCLTDESLLALKDLTNLKTLSIACNRSLSGHNLVMLPISIENLNLSFCIRIQPSHVIQMCKSLTNLLELNIVGVDPITNYGNFYNNMIEQNPCVSLQTLGLSTYDQCDGIAKLPNLKNIYIVIVEIPKEVSDTKFFDQLVIFKYEQLEELKIDEAFHITKQMLLQIAKLTGLKTLSLYKANNIDDDVIEAFTNLKKLENIILQNGNFSDSIIVRLVLGCPKLKEVNLVYCLQITRKLLDDIVVKIPIYYKKNERKLPILIFLSDNSYHRCPFMAPAQDIVKIFCYHT</sequence>
<dbReference type="InParanoid" id="B4MVK7"/>
<dbReference type="InterPro" id="IPR006553">
    <property type="entry name" value="Leu-rich_rpt_Cys-con_subtyp"/>
</dbReference>
<dbReference type="OrthoDB" id="6492012at2759"/>
<dbReference type="OMA" id="YIVIVEI"/>
<evidence type="ECO:0000313" key="2">
    <source>
        <dbReference type="Proteomes" id="UP000007798"/>
    </source>
</evidence>
<dbReference type="eggNOG" id="KOG1947">
    <property type="taxonomic scope" value="Eukaryota"/>
</dbReference>
<dbReference type="Gene3D" id="3.80.10.10">
    <property type="entry name" value="Ribonuclease Inhibitor"/>
    <property type="match status" value="1"/>
</dbReference>
<name>B4MVK7_DROWI</name>
<dbReference type="EMBL" id="CH963857">
    <property type="protein sequence ID" value="EDW75727.1"/>
    <property type="molecule type" value="Genomic_DNA"/>
</dbReference>
<dbReference type="SUPFAM" id="SSF52047">
    <property type="entry name" value="RNI-like"/>
    <property type="match status" value="1"/>
</dbReference>
<gene>
    <name evidence="1" type="primary">Dwil\GK15044</name>
    <name evidence="1" type="ORF">Dwil_GK15044</name>
</gene>
<organism evidence="1 2">
    <name type="scientific">Drosophila willistoni</name>
    <name type="common">Fruit fly</name>
    <dbReference type="NCBI Taxonomy" id="7260"/>
    <lineage>
        <taxon>Eukaryota</taxon>
        <taxon>Metazoa</taxon>
        <taxon>Ecdysozoa</taxon>
        <taxon>Arthropoda</taxon>
        <taxon>Hexapoda</taxon>
        <taxon>Insecta</taxon>
        <taxon>Pterygota</taxon>
        <taxon>Neoptera</taxon>
        <taxon>Endopterygota</taxon>
        <taxon>Diptera</taxon>
        <taxon>Brachycera</taxon>
        <taxon>Muscomorpha</taxon>
        <taxon>Ephydroidea</taxon>
        <taxon>Drosophilidae</taxon>
        <taxon>Drosophila</taxon>
        <taxon>Sophophora</taxon>
    </lineage>
</organism>
<accession>B4MVK7</accession>
<evidence type="ECO:0008006" key="3">
    <source>
        <dbReference type="Google" id="ProtNLM"/>
    </source>
</evidence>
<dbReference type="GO" id="GO:0019005">
    <property type="term" value="C:SCF ubiquitin ligase complex"/>
    <property type="evidence" value="ECO:0007669"/>
    <property type="project" value="TreeGrafter"/>
</dbReference>
<dbReference type="FunCoup" id="B4MVK7">
    <property type="interactions" value="1"/>
</dbReference>
<keyword evidence="2" id="KW-1185">Reference proteome</keyword>
<evidence type="ECO:0000313" key="1">
    <source>
        <dbReference type="EMBL" id="EDW75727.1"/>
    </source>
</evidence>
<dbReference type="PANTHER" id="PTHR13318">
    <property type="entry name" value="PARTNER OF PAIRED, ISOFORM B-RELATED"/>
    <property type="match status" value="1"/>
</dbReference>
<dbReference type="Proteomes" id="UP000007798">
    <property type="component" value="Unassembled WGS sequence"/>
</dbReference>
<dbReference type="PhylomeDB" id="B4MVK7"/>
<proteinExistence type="predicted"/>
<dbReference type="STRING" id="7260.B4MVK7"/>
<dbReference type="AlphaFoldDB" id="B4MVK7"/>
<dbReference type="GO" id="GO:0031146">
    <property type="term" value="P:SCF-dependent proteasomal ubiquitin-dependent protein catabolic process"/>
    <property type="evidence" value="ECO:0007669"/>
    <property type="project" value="TreeGrafter"/>
</dbReference>
<protein>
    <recommendedName>
        <fullName evidence="3">F-box domain-containing protein</fullName>
    </recommendedName>
</protein>
<dbReference type="InterPro" id="IPR032675">
    <property type="entry name" value="LRR_dom_sf"/>
</dbReference>
<dbReference type="SMART" id="SM00367">
    <property type="entry name" value="LRR_CC"/>
    <property type="match status" value="5"/>
</dbReference>
<reference evidence="1 2" key="1">
    <citation type="journal article" date="2007" name="Nature">
        <title>Evolution of genes and genomes on the Drosophila phylogeny.</title>
        <authorList>
            <consortium name="Drosophila 12 Genomes Consortium"/>
            <person name="Clark A.G."/>
            <person name="Eisen M.B."/>
            <person name="Smith D.R."/>
            <person name="Bergman C.M."/>
            <person name="Oliver B."/>
            <person name="Markow T.A."/>
            <person name="Kaufman T.C."/>
            <person name="Kellis M."/>
            <person name="Gelbart W."/>
            <person name="Iyer V.N."/>
            <person name="Pollard D.A."/>
            <person name="Sackton T.B."/>
            <person name="Larracuente A.M."/>
            <person name="Singh N.D."/>
            <person name="Abad J.P."/>
            <person name="Abt D.N."/>
            <person name="Adryan B."/>
            <person name="Aguade M."/>
            <person name="Akashi H."/>
            <person name="Anderson W.W."/>
            <person name="Aquadro C.F."/>
            <person name="Ardell D.H."/>
            <person name="Arguello R."/>
            <person name="Artieri C.G."/>
            <person name="Barbash D.A."/>
            <person name="Barker D."/>
            <person name="Barsanti P."/>
            <person name="Batterham P."/>
            <person name="Batzoglou S."/>
            <person name="Begun D."/>
            <person name="Bhutkar A."/>
            <person name="Blanco E."/>
            <person name="Bosak S.A."/>
            <person name="Bradley R.K."/>
            <person name="Brand A.D."/>
            <person name="Brent M.R."/>
            <person name="Brooks A.N."/>
            <person name="Brown R.H."/>
            <person name="Butlin R.K."/>
            <person name="Caggese C."/>
            <person name="Calvi B.R."/>
            <person name="Bernardo de Carvalho A."/>
            <person name="Caspi A."/>
            <person name="Castrezana S."/>
            <person name="Celniker S.E."/>
            <person name="Chang J.L."/>
            <person name="Chapple C."/>
            <person name="Chatterji S."/>
            <person name="Chinwalla A."/>
            <person name="Civetta A."/>
            <person name="Clifton S.W."/>
            <person name="Comeron J.M."/>
            <person name="Costello J.C."/>
            <person name="Coyne J.A."/>
            <person name="Daub J."/>
            <person name="David R.G."/>
            <person name="Delcher A.L."/>
            <person name="Delehaunty K."/>
            <person name="Do C.B."/>
            <person name="Ebling H."/>
            <person name="Edwards K."/>
            <person name="Eickbush T."/>
            <person name="Evans J.D."/>
            <person name="Filipski A."/>
            <person name="Findeiss S."/>
            <person name="Freyhult E."/>
            <person name="Fulton L."/>
            <person name="Fulton R."/>
            <person name="Garcia A.C."/>
            <person name="Gardiner A."/>
            <person name="Garfield D.A."/>
            <person name="Garvin B.E."/>
            <person name="Gibson G."/>
            <person name="Gilbert D."/>
            <person name="Gnerre S."/>
            <person name="Godfrey J."/>
            <person name="Good R."/>
            <person name="Gotea V."/>
            <person name="Gravely B."/>
            <person name="Greenberg A.J."/>
            <person name="Griffiths-Jones S."/>
            <person name="Gross S."/>
            <person name="Guigo R."/>
            <person name="Gustafson E.A."/>
            <person name="Haerty W."/>
            <person name="Hahn M.W."/>
            <person name="Halligan D.L."/>
            <person name="Halpern A.L."/>
            <person name="Halter G.M."/>
            <person name="Han M.V."/>
            <person name="Heger A."/>
            <person name="Hillier L."/>
            <person name="Hinrichs A.S."/>
            <person name="Holmes I."/>
            <person name="Hoskins R.A."/>
            <person name="Hubisz M.J."/>
            <person name="Hultmark D."/>
            <person name="Huntley M.A."/>
            <person name="Jaffe D.B."/>
            <person name="Jagadeeshan S."/>
            <person name="Jeck W.R."/>
            <person name="Johnson J."/>
            <person name="Jones C.D."/>
            <person name="Jordan W.C."/>
            <person name="Karpen G.H."/>
            <person name="Kataoka E."/>
            <person name="Keightley P.D."/>
            <person name="Kheradpour P."/>
            <person name="Kirkness E.F."/>
            <person name="Koerich L.B."/>
            <person name="Kristiansen K."/>
            <person name="Kudrna D."/>
            <person name="Kulathinal R.J."/>
            <person name="Kumar S."/>
            <person name="Kwok R."/>
            <person name="Lander E."/>
            <person name="Langley C.H."/>
            <person name="Lapoint R."/>
            <person name="Lazzaro B.P."/>
            <person name="Lee S.J."/>
            <person name="Levesque L."/>
            <person name="Li R."/>
            <person name="Lin C.F."/>
            <person name="Lin M.F."/>
            <person name="Lindblad-Toh K."/>
            <person name="Llopart A."/>
            <person name="Long M."/>
            <person name="Low L."/>
            <person name="Lozovsky E."/>
            <person name="Lu J."/>
            <person name="Luo M."/>
            <person name="Machado C.A."/>
            <person name="Makalowski W."/>
            <person name="Marzo M."/>
            <person name="Matsuda M."/>
            <person name="Matzkin L."/>
            <person name="McAllister B."/>
            <person name="McBride C.S."/>
            <person name="McKernan B."/>
            <person name="McKernan K."/>
            <person name="Mendez-Lago M."/>
            <person name="Minx P."/>
            <person name="Mollenhauer M.U."/>
            <person name="Montooth K."/>
            <person name="Mount S.M."/>
            <person name="Mu X."/>
            <person name="Myers E."/>
            <person name="Negre B."/>
            <person name="Newfeld S."/>
            <person name="Nielsen R."/>
            <person name="Noor M.A."/>
            <person name="O'Grady P."/>
            <person name="Pachter L."/>
            <person name="Papaceit M."/>
            <person name="Parisi M.J."/>
            <person name="Parisi M."/>
            <person name="Parts L."/>
            <person name="Pedersen J.S."/>
            <person name="Pesole G."/>
            <person name="Phillippy A.M."/>
            <person name="Ponting C.P."/>
            <person name="Pop M."/>
            <person name="Porcelli D."/>
            <person name="Powell J.R."/>
            <person name="Prohaska S."/>
            <person name="Pruitt K."/>
            <person name="Puig M."/>
            <person name="Quesneville H."/>
            <person name="Ram K.R."/>
            <person name="Rand D."/>
            <person name="Rasmussen M.D."/>
            <person name="Reed L.K."/>
            <person name="Reenan R."/>
            <person name="Reily A."/>
            <person name="Remington K.A."/>
            <person name="Rieger T.T."/>
            <person name="Ritchie M.G."/>
            <person name="Robin C."/>
            <person name="Rogers Y.H."/>
            <person name="Rohde C."/>
            <person name="Rozas J."/>
            <person name="Rubenfield M.J."/>
            <person name="Ruiz A."/>
            <person name="Russo S."/>
            <person name="Salzberg S.L."/>
            <person name="Sanchez-Gracia A."/>
            <person name="Saranga D.J."/>
            <person name="Sato H."/>
            <person name="Schaeffer S.W."/>
            <person name="Schatz M.C."/>
            <person name="Schlenke T."/>
            <person name="Schwartz R."/>
            <person name="Segarra C."/>
            <person name="Singh R.S."/>
            <person name="Sirot L."/>
            <person name="Sirota M."/>
            <person name="Sisneros N.B."/>
            <person name="Smith C.D."/>
            <person name="Smith T.F."/>
            <person name="Spieth J."/>
            <person name="Stage D.E."/>
            <person name="Stark A."/>
            <person name="Stephan W."/>
            <person name="Strausberg R.L."/>
            <person name="Strempel S."/>
            <person name="Sturgill D."/>
            <person name="Sutton G."/>
            <person name="Sutton G.G."/>
            <person name="Tao W."/>
            <person name="Teichmann S."/>
            <person name="Tobari Y.N."/>
            <person name="Tomimura Y."/>
            <person name="Tsolas J.M."/>
            <person name="Valente V.L."/>
            <person name="Venter E."/>
            <person name="Venter J.C."/>
            <person name="Vicario S."/>
            <person name="Vieira F.G."/>
            <person name="Vilella A.J."/>
            <person name="Villasante A."/>
            <person name="Walenz B."/>
            <person name="Wang J."/>
            <person name="Wasserman M."/>
            <person name="Watts T."/>
            <person name="Wilson D."/>
            <person name="Wilson R.K."/>
            <person name="Wing R.A."/>
            <person name="Wolfner M.F."/>
            <person name="Wong A."/>
            <person name="Wong G.K."/>
            <person name="Wu C.I."/>
            <person name="Wu G."/>
            <person name="Yamamoto D."/>
            <person name="Yang H.P."/>
            <person name="Yang S.P."/>
            <person name="Yorke J.A."/>
            <person name="Yoshida K."/>
            <person name="Zdobnov E."/>
            <person name="Zhang P."/>
            <person name="Zhang Y."/>
            <person name="Zimin A.V."/>
            <person name="Baldwin J."/>
            <person name="Abdouelleil A."/>
            <person name="Abdulkadir J."/>
            <person name="Abebe A."/>
            <person name="Abera B."/>
            <person name="Abreu J."/>
            <person name="Acer S.C."/>
            <person name="Aftuck L."/>
            <person name="Alexander A."/>
            <person name="An P."/>
            <person name="Anderson E."/>
            <person name="Anderson S."/>
            <person name="Arachi H."/>
            <person name="Azer M."/>
            <person name="Bachantsang P."/>
            <person name="Barry A."/>
            <person name="Bayul T."/>
            <person name="Berlin A."/>
            <person name="Bessette D."/>
            <person name="Bloom T."/>
            <person name="Blye J."/>
            <person name="Boguslavskiy L."/>
            <person name="Bonnet C."/>
            <person name="Boukhgalter B."/>
            <person name="Bourzgui I."/>
            <person name="Brown A."/>
            <person name="Cahill P."/>
            <person name="Channer S."/>
            <person name="Cheshatsang Y."/>
            <person name="Chuda L."/>
            <person name="Citroen M."/>
            <person name="Collymore A."/>
            <person name="Cooke P."/>
            <person name="Costello M."/>
            <person name="D'Aco K."/>
            <person name="Daza R."/>
            <person name="De Haan G."/>
            <person name="DeGray S."/>
            <person name="DeMaso C."/>
            <person name="Dhargay N."/>
            <person name="Dooley K."/>
            <person name="Dooley E."/>
            <person name="Doricent M."/>
            <person name="Dorje P."/>
            <person name="Dorjee K."/>
            <person name="Dupes A."/>
            <person name="Elong R."/>
            <person name="Falk J."/>
            <person name="Farina A."/>
            <person name="Faro S."/>
            <person name="Ferguson D."/>
            <person name="Fisher S."/>
            <person name="Foley C.D."/>
            <person name="Franke A."/>
            <person name="Friedrich D."/>
            <person name="Gadbois L."/>
            <person name="Gearin G."/>
            <person name="Gearin C.R."/>
            <person name="Giannoukos G."/>
            <person name="Goode T."/>
            <person name="Graham J."/>
            <person name="Grandbois E."/>
            <person name="Grewal S."/>
            <person name="Gyaltsen K."/>
            <person name="Hafez N."/>
            <person name="Hagos B."/>
            <person name="Hall J."/>
            <person name="Henson C."/>
            <person name="Hollinger A."/>
            <person name="Honan T."/>
            <person name="Huard M.D."/>
            <person name="Hughes L."/>
            <person name="Hurhula B."/>
            <person name="Husby M.E."/>
            <person name="Kamat A."/>
            <person name="Kanga B."/>
            <person name="Kashin S."/>
            <person name="Khazanovich D."/>
            <person name="Kisner P."/>
            <person name="Lance K."/>
            <person name="Lara M."/>
            <person name="Lee W."/>
            <person name="Lennon N."/>
            <person name="Letendre F."/>
            <person name="LeVine R."/>
            <person name="Lipovsky A."/>
            <person name="Liu X."/>
            <person name="Liu J."/>
            <person name="Liu S."/>
            <person name="Lokyitsang T."/>
            <person name="Lokyitsang Y."/>
            <person name="Lubonja R."/>
            <person name="Lui A."/>
            <person name="MacDonald P."/>
            <person name="Magnisalis V."/>
            <person name="Maru K."/>
            <person name="Matthews C."/>
            <person name="McCusker W."/>
            <person name="McDonough S."/>
            <person name="Mehta T."/>
            <person name="Meldrim J."/>
            <person name="Meneus L."/>
            <person name="Mihai O."/>
            <person name="Mihalev A."/>
            <person name="Mihova T."/>
            <person name="Mittelman R."/>
            <person name="Mlenga V."/>
            <person name="Montmayeur A."/>
            <person name="Mulrain L."/>
            <person name="Navidi A."/>
            <person name="Naylor J."/>
            <person name="Negash T."/>
            <person name="Nguyen T."/>
            <person name="Nguyen N."/>
            <person name="Nicol R."/>
            <person name="Norbu C."/>
            <person name="Norbu N."/>
            <person name="Novod N."/>
            <person name="O'Neill B."/>
            <person name="Osman S."/>
            <person name="Markiewicz E."/>
            <person name="Oyono O.L."/>
            <person name="Patti C."/>
            <person name="Phunkhang P."/>
            <person name="Pierre F."/>
            <person name="Priest M."/>
            <person name="Raghuraman S."/>
            <person name="Rege F."/>
            <person name="Reyes R."/>
            <person name="Rise C."/>
            <person name="Rogov P."/>
            <person name="Ross K."/>
            <person name="Ryan E."/>
            <person name="Settipalli S."/>
            <person name="Shea T."/>
            <person name="Sherpa N."/>
            <person name="Shi L."/>
            <person name="Shih D."/>
            <person name="Sparrow T."/>
            <person name="Spaulding J."/>
            <person name="Stalker J."/>
            <person name="Stange-Thomann N."/>
            <person name="Stavropoulos S."/>
            <person name="Stone C."/>
            <person name="Strader C."/>
            <person name="Tesfaye S."/>
            <person name="Thomson T."/>
            <person name="Thoulutsang Y."/>
            <person name="Thoulutsang D."/>
            <person name="Topham K."/>
            <person name="Topping I."/>
            <person name="Tsamla T."/>
            <person name="Vassiliev H."/>
            <person name="Vo A."/>
            <person name="Wangchuk T."/>
            <person name="Wangdi T."/>
            <person name="Weiand M."/>
            <person name="Wilkinson J."/>
            <person name="Wilson A."/>
            <person name="Yadav S."/>
            <person name="Young G."/>
            <person name="Yu Q."/>
            <person name="Zembek L."/>
            <person name="Zhong D."/>
            <person name="Zimmer A."/>
            <person name="Zwirko Z."/>
            <person name="Jaffe D.B."/>
            <person name="Alvarez P."/>
            <person name="Brockman W."/>
            <person name="Butler J."/>
            <person name="Chin C."/>
            <person name="Gnerre S."/>
            <person name="Grabherr M."/>
            <person name="Kleber M."/>
            <person name="Mauceli E."/>
            <person name="MacCallum I."/>
        </authorList>
    </citation>
    <scope>NUCLEOTIDE SEQUENCE [LARGE SCALE GENOMIC DNA]</scope>
    <source>
        <strain evidence="2">Tucson 14030-0811.24</strain>
    </source>
</reference>